<accession>A0A3N0CHD8</accession>
<gene>
    <name evidence="1" type="ORF">EFK50_14120</name>
</gene>
<dbReference type="Proteomes" id="UP000267128">
    <property type="component" value="Unassembled WGS sequence"/>
</dbReference>
<sequence length="89" mass="10093">MVAPLTGLPAYLPPGTSSFLHDSTDARSYWKLLREVDGGALSQGQRSEYLALHDVFYAFWPDVSRRRYYIEALLDLIESQRTLSEGDLV</sequence>
<proteinExistence type="predicted"/>
<reference evidence="1 2" key="1">
    <citation type="submission" date="2018-11" db="EMBL/GenBank/DDBJ databases">
        <authorList>
            <person name="Li F."/>
        </authorList>
    </citation>
    <scope>NUCLEOTIDE SEQUENCE [LARGE SCALE GENOMIC DNA]</scope>
    <source>
        <strain evidence="1 2">Gsoil 097</strain>
    </source>
</reference>
<dbReference type="EMBL" id="RJSE01000007">
    <property type="protein sequence ID" value="RNL62865.1"/>
    <property type="molecule type" value="Genomic_DNA"/>
</dbReference>
<organism evidence="1 2">
    <name type="scientific">Nocardioides marmoriginsengisoli</name>
    <dbReference type="NCBI Taxonomy" id="661483"/>
    <lineage>
        <taxon>Bacteria</taxon>
        <taxon>Bacillati</taxon>
        <taxon>Actinomycetota</taxon>
        <taxon>Actinomycetes</taxon>
        <taxon>Propionibacteriales</taxon>
        <taxon>Nocardioidaceae</taxon>
        <taxon>Nocardioides</taxon>
    </lineage>
</organism>
<comment type="caution">
    <text evidence="1">The sequence shown here is derived from an EMBL/GenBank/DDBJ whole genome shotgun (WGS) entry which is preliminary data.</text>
</comment>
<dbReference type="AlphaFoldDB" id="A0A3N0CHD8"/>
<evidence type="ECO:0000313" key="1">
    <source>
        <dbReference type="EMBL" id="RNL62865.1"/>
    </source>
</evidence>
<protein>
    <submittedName>
        <fullName evidence="1">Uncharacterized protein</fullName>
    </submittedName>
</protein>
<keyword evidence="2" id="KW-1185">Reference proteome</keyword>
<name>A0A3N0CHD8_9ACTN</name>
<evidence type="ECO:0000313" key="2">
    <source>
        <dbReference type="Proteomes" id="UP000267128"/>
    </source>
</evidence>